<dbReference type="EMBL" id="JAPDNS010000002">
    <property type="protein sequence ID" value="MCW3487668.1"/>
    <property type="molecule type" value="Genomic_DNA"/>
</dbReference>
<proteinExistence type="predicted"/>
<keyword evidence="3" id="KW-1185">Reference proteome</keyword>
<dbReference type="PROSITE" id="PS51257">
    <property type="entry name" value="PROKAR_LIPOPROTEIN"/>
    <property type="match status" value="1"/>
</dbReference>
<name>A0ABT3IUK8_9BACT</name>
<dbReference type="Pfam" id="PF04170">
    <property type="entry name" value="NlpE"/>
    <property type="match status" value="1"/>
</dbReference>
<gene>
    <name evidence="2" type="ORF">OL497_27465</name>
</gene>
<feature type="chain" id="PRO_5046901116" evidence="1">
    <location>
        <begin position="20"/>
        <end position="251"/>
    </location>
</feature>
<dbReference type="Gene3D" id="2.40.128.640">
    <property type="match status" value="1"/>
</dbReference>
<evidence type="ECO:0000313" key="2">
    <source>
        <dbReference type="EMBL" id="MCW3487668.1"/>
    </source>
</evidence>
<dbReference type="InterPro" id="IPR007298">
    <property type="entry name" value="Cu-R_lipoprotein_NlpE"/>
</dbReference>
<reference evidence="2 3" key="1">
    <citation type="submission" date="2022-10" db="EMBL/GenBank/DDBJ databases">
        <title>Chitinophaga nivalis PC15 sp. nov., isolated from Pyeongchang county, South Korea.</title>
        <authorList>
            <person name="Trinh H.N."/>
        </authorList>
    </citation>
    <scope>NUCLEOTIDE SEQUENCE [LARGE SCALE GENOMIC DNA]</scope>
    <source>
        <strain evidence="2 3">PC14</strain>
    </source>
</reference>
<protein>
    <submittedName>
        <fullName evidence="2">Copper resistance protein NlpE N-terminal domain-containing protein</fullName>
    </submittedName>
</protein>
<organism evidence="2 3">
    <name type="scientific">Chitinophaga nivalis</name>
    <dbReference type="NCBI Taxonomy" id="2991709"/>
    <lineage>
        <taxon>Bacteria</taxon>
        <taxon>Pseudomonadati</taxon>
        <taxon>Bacteroidota</taxon>
        <taxon>Chitinophagia</taxon>
        <taxon>Chitinophagales</taxon>
        <taxon>Chitinophagaceae</taxon>
        <taxon>Chitinophaga</taxon>
    </lineage>
</organism>
<sequence length="251" mass="27284">MRNLLYLSSLLLATLAACNNNTPDNTSGTDSTTQVTHPVPTLAINGTYQGTLPCADCPGMDYQVSLYDDHTFSELTAYQGRGKGGASVEKGTWKQLNDSTVVLIKSTDSSTTFLASEGNLLLLDAKGHRVEGVLASNYVLKPVEGGDLRTQQAEKLQAGIRFTAHGNEPGWSLDLEQQQLFFSTINGDSIRTRLPAPNPNTDSLKVYTTPEITISIRNTVCADDMSGFMQPNSVELKTRQQTYHGCGQYLK</sequence>
<comment type="caution">
    <text evidence="2">The sequence shown here is derived from an EMBL/GenBank/DDBJ whole genome shotgun (WGS) entry which is preliminary data.</text>
</comment>
<feature type="signal peptide" evidence="1">
    <location>
        <begin position="1"/>
        <end position="19"/>
    </location>
</feature>
<dbReference type="Proteomes" id="UP001207742">
    <property type="component" value="Unassembled WGS sequence"/>
</dbReference>
<accession>A0ABT3IUK8</accession>
<keyword evidence="1" id="KW-0732">Signal</keyword>
<evidence type="ECO:0000256" key="1">
    <source>
        <dbReference type="SAM" id="SignalP"/>
    </source>
</evidence>
<evidence type="ECO:0000313" key="3">
    <source>
        <dbReference type="Proteomes" id="UP001207742"/>
    </source>
</evidence>
<dbReference type="RefSeq" id="WP_264734474.1">
    <property type="nucleotide sequence ID" value="NZ_JAPDNR010000001.1"/>
</dbReference>